<sequence length="126" mass="13625">MDGFSFERLHHVQLDMPVGAEPACRAFWVGVLGMTELAKPPVLAARGGCWFRAGAVEVHLGAVADFTPSVKGHPGILVRDLDALAARLTAHGHPVTWDGDLPGHRRFHSADVLGNRLEFLEPDRSA</sequence>
<dbReference type="Gene3D" id="3.10.180.10">
    <property type="entry name" value="2,3-Dihydroxybiphenyl 1,2-Dioxygenase, domain 1"/>
    <property type="match status" value="1"/>
</dbReference>
<dbReference type="PANTHER" id="PTHR39175">
    <property type="entry name" value="FAMILY PROTEIN, PUTATIVE (AFU_ORTHOLOGUE AFUA_3G15060)-RELATED"/>
    <property type="match status" value="1"/>
</dbReference>
<name>A0ABW2FVI4_9ACTN</name>
<comment type="caution">
    <text evidence="2">The sequence shown here is derived from an EMBL/GenBank/DDBJ whole genome shotgun (WGS) entry which is preliminary data.</text>
</comment>
<keyword evidence="3" id="KW-1185">Reference proteome</keyword>
<evidence type="ECO:0000313" key="3">
    <source>
        <dbReference type="Proteomes" id="UP001596435"/>
    </source>
</evidence>
<dbReference type="SUPFAM" id="SSF54593">
    <property type="entry name" value="Glyoxalase/Bleomycin resistance protein/Dihydroxybiphenyl dioxygenase"/>
    <property type="match status" value="1"/>
</dbReference>
<dbReference type="Proteomes" id="UP001596435">
    <property type="component" value="Unassembled WGS sequence"/>
</dbReference>
<dbReference type="InterPro" id="IPR037523">
    <property type="entry name" value="VOC_core"/>
</dbReference>
<dbReference type="EMBL" id="JBHTAJ010000017">
    <property type="protein sequence ID" value="MFC7180147.1"/>
    <property type="molecule type" value="Genomic_DNA"/>
</dbReference>
<gene>
    <name evidence="2" type="ORF">ACFQMG_11340</name>
</gene>
<proteinExistence type="predicted"/>
<evidence type="ECO:0000259" key="1">
    <source>
        <dbReference type="PROSITE" id="PS51819"/>
    </source>
</evidence>
<dbReference type="PROSITE" id="PS51819">
    <property type="entry name" value="VOC"/>
    <property type="match status" value="1"/>
</dbReference>
<organism evidence="2 3">
    <name type="scientific">Kitasatospora paranensis</name>
    <dbReference type="NCBI Taxonomy" id="258053"/>
    <lineage>
        <taxon>Bacteria</taxon>
        <taxon>Bacillati</taxon>
        <taxon>Actinomycetota</taxon>
        <taxon>Actinomycetes</taxon>
        <taxon>Kitasatosporales</taxon>
        <taxon>Streptomycetaceae</taxon>
        <taxon>Kitasatospora</taxon>
    </lineage>
</organism>
<protein>
    <submittedName>
        <fullName evidence="2">Glyoxalase</fullName>
    </submittedName>
</protein>
<reference evidence="3" key="1">
    <citation type="journal article" date="2019" name="Int. J. Syst. Evol. Microbiol.">
        <title>The Global Catalogue of Microorganisms (GCM) 10K type strain sequencing project: providing services to taxonomists for standard genome sequencing and annotation.</title>
        <authorList>
            <consortium name="The Broad Institute Genomics Platform"/>
            <consortium name="The Broad Institute Genome Sequencing Center for Infectious Disease"/>
            <person name="Wu L."/>
            <person name="Ma J."/>
        </authorList>
    </citation>
    <scope>NUCLEOTIDE SEQUENCE [LARGE SCALE GENOMIC DNA]</scope>
    <source>
        <strain evidence="3">CGMCC 1.12859</strain>
    </source>
</reference>
<evidence type="ECO:0000313" key="2">
    <source>
        <dbReference type="EMBL" id="MFC7180147.1"/>
    </source>
</evidence>
<dbReference type="InterPro" id="IPR029068">
    <property type="entry name" value="Glyas_Bleomycin-R_OHBP_Dase"/>
</dbReference>
<dbReference type="RefSeq" id="WP_345707243.1">
    <property type="nucleotide sequence ID" value="NZ_BAABKV010000001.1"/>
</dbReference>
<dbReference type="PANTHER" id="PTHR39175:SF1">
    <property type="entry name" value="FAMILY PROTEIN, PUTATIVE (AFU_ORTHOLOGUE AFUA_3G15060)-RELATED"/>
    <property type="match status" value="1"/>
</dbReference>
<feature type="domain" description="VOC" evidence="1">
    <location>
        <begin position="8"/>
        <end position="122"/>
    </location>
</feature>
<accession>A0ABW2FVI4</accession>